<keyword evidence="4" id="KW-1133">Transmembrane helix</keyword>
<dbReference type="SMART" id="SM00409">
    <property type="entry name" value="IG"/>
    <property type="match status" value="2"/>
</dbReference>
<feature type="domain" description="Ig-like" evidence="6">
    <location>
        <begin position="2"/>
        <end position="112"/>
    </location>
</feature>
<dbReference type="InterPro" id="IPR013106">
    <property type="entry name" value="Ig_V-set"/>
</dbReference>
<dbReference type="Proteomes" id="UP001460270">
    <property type="component" value="Unassembled WGS sequence"/>
</dbReference>
<evidence type="ECO:0000313" key="8">
    <source>
        <dbReference type="Proteomes" id="UP001460270"/>
    </source>
</evidence>
<dbReference type="EMBL" id="JBBPFD010000001">
    <property type="protein sequence ID" value="KAK7945394.1"/>
    <property type="molecule type" value="Genomic_DNA"/>
</dbReference>
<dbReference type="PANTHER" id="PTHR11860:SF87">
    <property type="entry name" value="CMRF35-LIKE MOLECULE 8"/>
    <property type="match status" value="1"/>
</dbReference>
<feature type="signal peptide" evidence="5">
    <location>
        <begin position="1"/>
        <end position="20"/>
    </location>
</feature>
<dbReference type="PANTHER" id="PTHR11860">
    <property type="entry name" value="POLYMERIC-IMMUNOGLOBULIN RECEPTOR"/>
    <property type="match status" value="1"/>
</dbReference>
<evidence type="ECO:0000256" key="2">
    <source>
        <dbReference type="ARBA" id="ARBA00022692"/>
    </source>
</evidence>
<dbReference type="Pfam" id="PF07686">
    <property type="entry name" value="V-set"/>
    <property type="match status" value="2"/>
</dbReference>
<evidence type="ECO:0000256" key="4">
    <source>
        <dbReference type="SAM" id="Phobius"/>
    </source>
</evidence>
<protein>
    <recommendedName>
        <fullName evidence="6">Ig-like domain-containing protein</fullName>
    </recommendedName>
</protein>
<evidence type="ECO:0000256" key="5">
    <source>
        <dbReference type="SAM" id="SignalP"/>
    </source>
</evidence>
<dbReference type="CDD" id="cd05716">
    <property type="entry name" value="IgV_pIgR_like"/>
    <property type="match status" value="2"/>
</dbReference>
<dbReference type="GO" id="GO:0004888">
    <property type="term" value="F:transmembrane signaling receptor activity"/>
    <property type="evidence" value="ECO:0007669"/>
    <property type="project" value="TreeGrafter"/>
</dbReference>
<sequence length="333" mass="37767">MPQHFILTFCFVQWIQVCLCAVTTEAEFSVLEGRSLTIPCHYEPQYAGYVKYWCHGRMREFCTSLARTDEPTAPDGSEQKVMIYDDPVQLVFSVTMTQLKEEDSGWYMCGVEIGSLWSADLHAFTDIKVIHGMSVLHSRVSGEEGSSVKVECFYSEKYRESPKKWCRSGDWSSCLLTDSEGAYTDTSVDIRDDRTGAFTVTYKKLQMRDAGWYWCGAGQQKVSVHIQVLPRVTTTVMPVTTSFTEKAPQPITNSAWNTHSHILGALLVCASFLLILGFAIFARRMWKLHKNDPELRLGEGMKVRFNDYSEEMGEMQASGVVFLNKNSQSSHML</sequence>
<feature type="transmembrane region" description="Helical" evidence="4">
    <location>
        <begin position="262"/>
        <end position="282"/>
    </location>
</feature>
<dbReference type="Gene3D" id="2.60.40.10">
    <property type="entry name" value="Immunoglobulins"/>
    <property type="match status" value="2"/>
</dbReference>
<evidence type="ECO:0000256" key="1">
    <source>
        <dbReference type="ARBA" id="ARBA00004370"/>
    </source>
</evidence>
<comment type="subcellular location">
    <subcellularLocation>
        <location evidence="1">Membrane</location>
    </subcellularLocation>
</comment>
<feature type="chain" id="PRO_5043822072" description="Ig-like domain-containing protein" evidence="5">
    <location>
        <begin position="21"/>
        <end position="333"/>
    </location>
</feature>
<dbReference type="InterPro" id="IPR013783">
    <property type="entry name" value="Ig-like_fold"/>
</dbReference>
<dbReference type="InterPro" id="IPR050671">
    <property type="entry name" value="CD300_family_receptors"/>
</dbReference>
<keyword evidence="3 4" id="KW-0472">Membrane</keyword>
<keyword evidence="5" id="KW-0732">Signal</keyword>
<dbReference type="GO" id="GO:0005886">
    <property type="term" value="C:plasma membrane"/>
    <property type="evidence" value="ECO:0007669"/>
    <property type="project" value="TreeGrafter"/>
</dbReference>
<evidence type="ECO:0000313" key="7">
    <source>
        <dbReference type="EMBL" id="KAK7945394.1"/>
    </source>
</evidence>
<dbReference type="InterPro" id="IPR003599">
    <property type="entry name" value="Ig_sub"/>
</dbReference>
<dbReference type="PROSITE" id="PS50835">
    <property type="entry name" value="IG_LIKE"/>
    <property type="match status" value="2"/>
</dbReference>
<evidence type="ECO:0000256" key="3">
    <source>
        <dbReference type="ARBA" id="ARBA00023136"/>
    </source>
</evidence>
<feature type="domain" description="Ig-like" evidence="6">
    <location>
        <begin position="125"/>
        <end position="225"/>
    </location>
</feature>
<keyword evidence="2 4" id="KW-0812">Transmembrane</keyword>
<name>A0AAW0QG63_9GOBI</name>
<dbReference type="SUPFAM" id="SSF48726">
    <property type="entry name" value="Immunoglobulin"/>
    <property type="match status" value="2"/>
</dbReference>
<reference evidence="8" key="1">
    <citation type="submission" date="2024-04" db="EMBL/GenBank/DDBJ databases">
        <title>Salinicola lusitanus LLJ914,a marine bacterium isolated from the Okinawa Trough.</title>
        <authorList>
            <person name="Li J."/>
        </authorList>
    </citation>
    <scope>NUCLEOTIDE SEQUENCE [LARGE SCALE GENOMIC DNA]</scope>
</reference>
<keyword evidence="8" id="KW-1185">Reference proteome</keyword>
<gene>
    <name evidence="7" type="ORF">WMY93_001122</name>
</gene>
<dbReference type="InterPro" id="IPR007110">
    <property type="entry name" value="Ig-like_dom"/>
</dbReference>
<organism evidence="7 8">
    <name type="scientific">Mugilogobius chulae</name>
    <name type="common">yellowstripe goby</name>
    <dbReference type="NCBI Taxonomy" id="88201"/>
    <lineage>
        <taxon>Eukaryota</taxon>
        <taxon>Metazoa</taxon>
        <taxon>Chordata</taxon>
        <taxon>Craniata</taxon>
        <taxon>Vertebrata</taxon>
        <taxon>Euteleostomi</taxon>
        <taxon>Actinopterygii</taxon>
        <taxon>Neopterygii</taxon>
        <taxon>Teleostei</taxon>
        <taxon>Neoteleostei</taxon>
        <taxon>Acanthomorphata</taxon>
        <taxon>Gobiaria</taxon>
        <taxon>Gobiiformes</taxon>
        <taxon>Gobioidei</taxon>
        <taxon>Gobiidae</taxon>
        <taxon>Gobionellinae</taxon>
        <taxon>Mugilogobius</taxon>
    </lineage>
</organism>
<proteinExistence type="predicted"/>
<comment type="caution">
    <text evidence="7">The sequence shown here is derived from an EMBL/GenBank/DDBJ whole genome shotgun (WGS) entry which is preliminary data.</text>
</comment>
<evidence type="ECO:0000259" key="6">
    <source>
        <dbReference type="PROSITE" id="PS50835"/>
    </source>
</evidence>
<dbReference type="InterPro" id="IPR036179">
    <property type="entry name" value="Ig-like_dom_sf"/>
</dbReference>
<dbReference type="AlphaFoldDB" id="A0AAW0QG63"/>
<accession>A0AAW0QG63</accession>